<dbReference type="Proteomes" id="UP001590950">
    <property type="component" value="Unassembled WGS sequence"/>
</dbReference>
<protein>
    <submittedName>
        <fullName evidence="2">Uncharacterized protein</fullName>
    </submittedName>
</protein>
<gene>
    <name evidence="2" type="ORF">N7G274_005593</name>
</gene>
<organism evidence="2 3">
    <name type="scientific">Stereocaulon virgatum</name>
    <dbReference type="NCBI Taxonomy" id="373712"/>
    <lineage>
        <taxon>Eukaryota</taxon>
        <taxon>Fungi</taxon>
        <taxon>Dikarya</taxon>
        <taxon>Ascomycota</taxon>
        <taxon>Pezizomycotina</taxon>
        <taxon>Lecanoromycetes</taxon>
        <taxon>OSLEUM clade</taxon>
        <taxon>Lecanoromycetidae</taxon>
        <taxon>Lecanorales</taxon>
        <taxon>Lecanorineae</taxon>
        <taxon>Stereocaulaceae</taxon>
        <taxon>Stereocaulon</taxon>
    </lineage>
</organism>
<keyword evidence="3" id="KW-1185">Reference proteome</keyword>
<feature type="region of interest" description="Disordered" evidence="1">
    <location>
        <begin position="9"/>
        <end position="60"/>
    </location>
</feature>
<accession>A0ABR4AAP8</accession>
<reference evidence="2 3" key="1">
    <citation type="submission" date="2024-09" db="EMBL/GenBank/DDBJ databases">
        <title>Rethinking Asexuality: The Enigmatic Case of Functional Sexual Genes in Lepraria (Stereocaulaceae).</title>
        <authorList>
            <person name="Doellman M."/>
            <person name="Sun Y."/>
            <person name="Barcenas-Pena A."/>
            <person name="Lumbsch H.T."/>
            <person name="Grewe F."/>
        </authorList>
    </citation>
    <scope>NUCLEOTIDE SEQUENCE [LARGE SCALE GENOMIC DNA]</scope>
    <source>
        <strain evidence="2 3">Mercado 3170</strain>
    </source>
</reference>
<comment type="caution">
    <text evidence="2">The sequence shown here is derived from an EMBL/GenBank/DDBJ whole genome shotgun (WGS) entry which is preliminary data.</text>
</comment>
<evidence type="ECO:0000313" key="2">
    <source>
        <dbReference type="EMBL" id="KAL2041809.1"/>
    </source>
</evidence>
<feature type="compositionally biased region" description="Polar residues" evidence="1">
    <location>
        <begin position="22"/>
        <end position="60"/>
    </location>
</feature>
<proteinExistence type="predicted"/>
<evidence type="ECO:0000256" key="1">
    <source>
        <dbReference type="SAM" id="MobiDB-lite"/>
    </source>
</evidence>
<name>A0ABR4AAP8_9LECA</name>
<dbReference type="EMBL" id="JBEFKJ010000016">
    <property type="protein sequence ID" value="KAL2041809.1"/>
    <property type="molecule type" value="Genomic_DNA"/>
</dbReference>
<sequence>MFQSIFRAISPSPRAPAKPQLSPYNVSRQPKLNPVSTIPISLSTPAPEATQNKHSHNKSNINLKIQQSSSQFASMITAYFRTIHILDHVGSSIQPPLNSDDNTRLRYYALKHLLIH</sequence>
<evidence type="ECO:0000313" key="3">
    <source>
        <dbReference type="Proteomes" id="UP001590950"/>
    </source>
</evidence>